<proteinExistence type="predicted"/>
<gene>
    <name evidence="2" type="ORF">LFW2832_00038</name>
</gene>
<evidence type="ECO:0000313" key="2">
    <source>
        <dbReference type="EMBL" id="VVC02504.1"/>
    </source>
</evidence>
<sequence>MGFEDNDRPMYDATCAKCGQPCKVPFKPTEGRPVYCRNCYKPKSRF</sequence>
<reference evidence="2 3" key="1">
    <citation type="submission" date="2019-08" db="EMBL/GenBank/DDBJ databases">
        <authorList>
            <person name="Vazquez-Campos X."/>
        </authorList>
    </citation>
    <scope>NUCLEOTIDE SEQUENCE [LARGE SCALE GENOMIC DNA]</scope>
    <source>
        <strain evidence="2">LFW-283_2</strain>
    </source>
</reference>
<dbReference type="EMBL" id="CABMJJ010000001">
    <property type="protein sequence ID" value="VVC02504.1"/>
    <property type="molecule type" value="Genomic_DNA"/>
</dbReference>
<accession>A0A5E4LKC2</accession>
<dbReference type="Proteomes" id="UP000789941">
    <property type="component" value="Unassembled WGS sequence"/>
</dbReference>
<dbReference type="Pfam" id="PF23477">
    <property type="entry name" value="zf_Tbcl_2"/>
    <property type="match status" value="1"/>
</dbReference>
<organism evidence="2 3">
    <name type="scientific">Candidatus Bilamarchaeum dharawalense</name>
    <dbReference type="NCBI Taxonomy" id="2885759"/>
    <lineage>
        <taxon>Archaea</taxon>
        <taxon>Candidatus Micrarchaeota</taxon>
        <taxon>Candidatus Micrarchaeia</taxon>
        <taxon>Candidatus Anstonellales</taxon>
        <taxon>Candidatus Bilamarchaeaceae</taxon>
        <taxon>Candidatus Bilamarchaeum</taxon>
    </lineage>
</organism>
<dbReference type="AlphaFoldDB" id="A0A5E4LKC2"/>
<evidence type="ECO:0000259" key="1">
    <source>
        <dbReference type="Pfam" id="PF23477"/>
    </source>
</evidence>
<comment type="caution">
    <text evidence="2">The sequence shown here is derived from an EMBL/GenBank/DDBJ whole genome shotgun (WGS) entry which is preliminary data.</text>
</comment>
<feature type="domain" description="CxxC-x17-CxxC" evidence="1">
    <location>
        <begin position="8"/>
        <end position="43"/>
    </location>
</feature>
<dbReference type="NCBIfam" id="TIGR04272">
    <property type="entry name" value="cxxc_cxxc_Mbark"/>
    <property type="match status" value="1"/>
</dbReference>
<evidence type="ECO:0000313" key="3">
    <source>
        <dbReference type="Proteomes" id="UP000789941"/>
    </source>
</evidence>
<name>A0A5E4LKC2_9ARCH</name>
<protein>
    <recommendedName>
        <fullName evidence="1">CxxC-x17-CxxC domain-containing protein</fullName>
    </recommendedName>
</protein>
<dbReference type="InterPro" id="IPR026363">
    <property type="entry name" value="CxxC-x17-CxxC_dom"/>
</dbReference>